<evidence type="ECO:0000313" key="2">
    <source>
        <dbReference type="Proteomes" id="UP000201673"/>
    </source>
</evidence>
<protein>
    <submittedName>
        <fullName evidence="1">Protein ORF59</fullName>
    </submittedName>
</protein>
<dbReference type="EMBL" id="KX121164">
    <property type="protein sequence ID" value="AOW42084.1"/>
    <property type="molecule type" value="Genomic_DNA"/>
</dbReference>
<accession>A0A1D8QMC0</accession>
<keyword evidence="2" id="KW-1185">Reference proteome</keyword>
<sequence>MGNLNRYLRGLGFDDVYALLLQPTLSPWGLWNDNPLINDARLAVIGCFVLNIYSHELLQDNTEAYRALRTIRDKGQSCKRLTRSETRRACASEVPDILALLKTLPEEDEIGPLTHAYNVKIKWLFQK</sequence>
<dbReference type="RefSeq" id="YP_009310453.1">
    <property type="nucleotide sequence ID" value="NC_031503.1"/>
</dbReference>
<reference evidence="1 2" key="1">
    <citation type="journal article" date="2016" name="Virus Res.">
        <title>Identification of a novel aviadenovirus, designated pigeon adenovirus 2 in domestic pigeons (Columba livia).</title>
        <authorList>
            <person name="Teske L."/>
            <person name="Rubbenstroth D."/>
            <person name="Meixner M."/>
            <person name="Liere K."/>
            <person name="Bartels H."/>
            <person name="Rautenschlein S."/>
        </authorList>
    </citation>
    <scope>NUCLEOTIDE SEQUENCE [LARGE SCALE GENOMIC DNA]</scope>
    <source>
        <strain evidence="1">YPDS-Y-V1.A19.11-2013</strain>
    </source>
</reference>
<dbReference type="Proteomes" id="UP000201673">
    <property type="component" value="Segment"/>
</dbReference>
<gene>
    <name evidence="1" type="primary">ORF59</name>
</gene>
<organism evidence="1 2">
    <name type="scientific">Pigeon adenovirus 2</name>
    <dbReference type="NCBI Taxonomy" id="1907767"/>
    <lineage>
        <taxon>Viruses</taxon>
        <taxon>Varidnaviria</taxon>
        <taxon>Bamfordvirae</taxon>
        <taxon>Preplasmiviricota</taxon>
        <taxon>Polisuviricotina</taxon>
        <taxon>Pharingeaviricetes</taxon>
        <taxon>Rowavirales</taxon>
        <taxon>Adenoviridae</taxon>
        <taxon>Aviadenovirus</taxon>
        <taxon>Aviadenovirus columbidae</taxon>
        <taxon>Pigeon aviadenovirus B</taxon>
    </lineage>
</organism>
<name>A0A1D8QMC0_9ADEN</name>
<evidence type="ECO:0000313" key="1">
    <source>
        <dbReference type="EMBL" id="AOW42084.1"/>
    </source>
</evidence>
<dbReference type="GeneID" id="29997537"/>
<dbReference type="OrthoDB" id="40800at10239"/>
<proteinExistence type="predicted"/>
<dbReference type="KEGG" id="vg:29997537"/>